<accession>A0A9X4R3X8</accession>
<name>A0A9X4R3X8_9BURK</name>
<keyword evidence="2" id="KW-1185">Reference proteome</keyword>
<proteinExistence type="predicted"/>
<dbReference type="AlphaFoldDB" id="A0A9X4R3X8"/>
<evidence type="ECO:0000313" key="2">
    <source>
        <dbReference type="Proteomes" id="UP001152766"/>
    </source>
</evidence>
<reference evidence="1" key="1">
    <citation type="submission" date="2019-02" db="EMBL/GenBank/DDBJ databases">
        <title>Draft genome of the type strain Pelomonas aquatica CCUG 52575T.</title>
        <authorList>
            <person name="Gomila M."/>
            <person name="Lalucat J."/>
        </authorList>
    </citation>
    <scope>NUCLEOTIDE SEQUENCE</scope>
    <source>
        <strain evidence="1">CCUG 52575</strain>
    </source>
</reference>
<dbReference type="InterPro" id="IPR001646">
    <property type="entry name" value="5peptide_repeat"/>
</dbReference>
<dbReference type="RefSeq" id="WP_378990267.1">
    <property type="nucleotide sequence ID" value="NZ_JAPPUW010000010.1"/>
</dbReference>
<protein>
    <submittedName>
        <fullName evidence="1">Pentapeptide repeat-containing protein</fullName>
    </submittedName>
</protein>
<sequence length="95" mass="10177">MRFSDLRRADFSGVNLSDAHFWGSDLRDANLRGAKLRGSSTLDADFGGADLRGTDLRGADLRFAKNLTEGQLGTANGDSTTFVPFGMKSPAGWGH</sequence>
<dbReference type="Proteomes" id="UP001152766">
    <property type="component" value="Unassembled WGS sequence"/>
</dbReference>
<gene>
    <name evidence="1" type="ORF">EXJ73_09065</name>
</gene>
<dbReference type="PANTHER" id="PTHR47200:SF2">
    <property type="entry name" value="THYLAKOID LUMENAL 15 KDA PROTEIN 1, CHLOROPLASTIC"/>
    <property type="match status" value="1"/>
</dbReference>
<dbReference type="Gene3D" id="2.160.20.80">
    <property type="entry name" value="E3 ubiquitin-protein ligase SopA"/>
    <property type="match status" value="1"/>
</dbReference>
<dbReference type="InterPro" id="IPR044213">
    <property type="entry name" value="At2g44920-like"/>
</dbReference>
<dbReference type="Pfam" id="PF00805">
    <property type="entry name" value="Pentapeptide"/>
    <property type="match status" value="2"/>
</dbReference>
<dbReference type="PANTHER" id="PTHR47200">
    <property type="entry name" value="THYLAKOID LUMENAL 15 KDA PROTEIN 1, CHLOROPLASTIC"/>
    <property type="match status" value="1"/>
</dbReference>
<dbReference type="EMBL" id="SGUG01000010">
    <property type="protein sequence ID" value="MDG0862617.1"/>
    <property type="molecule type" value="Genomic_DNA"/>
</dbReference>
<comment type="caution">
    <text evidence="1">The sequence shown here is derived from an EMBL/GenBank/DDBJ whole genome shotgun (WGS) entry which is preliminary data.</text>
</comment>
<dbReference type="SUPFAM" id="SSF141571">
    <property type="entry name" value="Pentapeptide repeat-like"/>
    <property type="match status" value="1"/>
</dbReference>
<evidence type="ECO:0000313" key="1">
    <source>
        <dbReference type="EMBL" id="MDG0862617.1"/>
    </source>
</evidence>
<organism evidence="1 2">
    <name type="scientific">Pelomonas aquatica</name>
    <dbReference type="NCBI Taxonomy" id="431058"/>
    <lineage>
        <taxon>Bacteria</taxon>
        <taxon>Pseudomonadati</taxon>
        <taxon>Pseudomonadota</taxon>
        <taxon>Betaproteobacteria</taxon>
        <taxon>Burkholderiales</taxon>
        <taxon>Sphaerotilaceae</taxon>
        <taxon>Roseateles</taxon>
    </lineage>
</organism>